<dbReference type="AlphaFoldDB" id="A0A4Z0B5C0"/>
<protein>
    <submittedName>
        <fullName evidence="6">Type 1 fimbrial protein</fullName>
    </submittedName>
</protein>
<name>A0A4Z0B5C0_9PSED</name>
<proteinExistence type="inferred from homology"/>
<dbReference type="EMBL" id="QUZT01000014">
    <property type="protein sequence ID" value="TFY94216.1"/>
    <property type="molecule type" value="Genomic_DNA"/>
</dbReference>
<evidence type="ECO:0000256" key="2">
    <source>
        <dbReference type="ARBA" id="ARBA00006671"/>
    </source>
</evidence>
<dbReference type="SUPFAM" id="SSF49401">
    <property type="entry name" value="Bacterial adhesins"/>
    <property type="match status" value="1"/>
</dbReference>
<dbReference type="GO" id="GO:0043709">
    <property type="term" value="P:cell adhesion involved in single-species biofilm formation"/>
    <property type="evidence" value="ECO:0007669"/>
    <property type="project" value="TreeGrafter"/>
</dbReference>
<keyword evidence="4" id="KW-0281">Fimbrium</keyword>
<dbReference type="InterPro" id="IPR008966">
    <property type="entry name" value="Adhesion_dom_sf"/>
</dbReference>
<keyword evidence="7" id="KW-1185">Reference proteome</keyword>
<organism evidence="6 7">
    <name type="scientific">Pseudomonas nabeulensis</name>
    <dbReference type="NCBI Taxonomy" id="2293833"/>
    <lineage>
        <taxon>Bacteria</taxon>
        <taxon>Pseudomonadati</taxon>
        <taxon>Pseudomonadota</taxon>
        <taxon>Gammaproteobacteria</taxon>
        <taxon>Pseudomonadales</taxon>
        <taxon>Pseudomonadaceae</taxon>
        <taxon>Pseudomonas</taxon>
    </lineage>
</organism>
<evidence type="ECO:0000256" key="4">
    <source>
        <dbReference type="ARBA" id="ARBA00023263"/>
    </source>
</evidence>
<evidence type="ECO:0000256" key="5">
    <source>
        <dbReference type="SAM" id="SignalP"/>
    </source>
</evidence>
<dbReference type="Proteomes" id="UP000297734">
    <property type="component" value="Unassembled WGS sequence"/>
</dbReference>
<dbReference type="OrthoDB" id="6903508at2"/>
<gene>
    <name evidence="6" type="ORF">DYL61_10065</name>
</gene>
<dbReference type="InterPro" id="IPR050263">
    <property type="entry name" value="Bact_Fimbrial_Adh_Pro"/>
</dbReference>
<reference evidence="6 7" key="1">
    <citation type="journal article" date="2019" name="Syst. Appl. Microbiol.">
        <title>New species of pathogenic Pseudomonas isolated from citrus in Tunisia: Proposal of Pseudomonas kairouanensis sp. nov. and Pseudomonas nabeulensis sp. nov.</title>
        <authorList>
            <person name="Oueslati M."/>
            <person name="Mulet M."/>
            <person name="Gomila M."/>
            <person name="Berge O."/>
            <person name="Hajlaoui M.R."/>
            <person name="Lalucat J."/>
            <person name="Sadfi-Zouaoui N."/>
            <person name="Garcia-Valdes E."/>
        </authorList>
    </citation>
    <scope>NUCLEOTIDE SEQUENCE [LARGE SCALE GENOMIC DNA]</scope>
    <source>
        <strain evidence="6 7">E10B</strain>
    </source>
</reference>
<comment type="similarity">
    <text evidence="2">Belongs to the fimbrial protein family.</text>
</comment>
<evidence type="ECO:0000313" key="7">
    <source>
        <dbReference type="Proteomes" id="UP000297734"/>
    </source>
</evidence>
<feature type="chain" id="PRO_5021279278" evidence="5">
    <location>
        <begin position="19"/>
        <end position="182"/>
    </location>
</feature>
<evidence type="ECO:0000256" key="3">
    <source>
        <dbReference type="ARBA" id="ARBA00022729"/>
    </source>
</evidence>
<comment type="subcellular location">
    <subcellularLocation>
        <location evidence="1">Fimbrium</location>
    </subcellularLocation>
</comment>
<dbReference type="Gene3D" id="2.60.40.1090">
    <property type="entry name" value="Fimbrial-type adhesion domain"/>
    <property type="match status" value="1"/>
</dbReference>
<dbReference type="GO" id="GO:0009289">
    <property type="term" value="C:pilus"/>
    <property type="evidence" value="ECO:0007669"/>
    <property type="project" value="UniProtKB-SubCell"/>
</dbReference>
<dbReference type="PANTHER" id="PTHR33420:SF3">
    <property type="entry name" value="FIMBRIAL SUBUNIT ELFA"/>
    <property type="match status" value="1"/>
</dbReference>
<sequence>MNSKWLAVAFMATSTAFAADGTITITGEILGSTCTISGGTSATPGTTANFPVVLERVQASALSAEKAVAAYKPFFIHIGGGATNCPAQSVAVLFERNSPAISAITGNLINQSTTPAANVEVQIIDVTANAALNLSLGTPSTTVAVGASGTATLPFAAQYVAVGGAAEPGNVSTSVQYSVTFP</sequence>
<keyword evidence="3 5" id="KW-0732">Signal</keyword>
<dbReference type="PANTHER" id="PTHR33420">
    <property type="entry name" value="FIMBRIAL SUBUNIT ELFA-RELATED"/>
    <property type="match status" value="1"/>
</dbReference>
<evidence type="ECO:0000256" key="1">
    <source>
        <dbReference type="ARBA" id="ARBA00004561"/>
    </source>
</evidence>
<evidence type="ECO:0000313" key="6">
    <source>
        <dbReference type="EMBL" id="TFY94216.1"/>
    </source>
</evidence>
<dbReference type="RefSeq" id="WP_135308214.1">
    <property type="nucleotide sequence ID" value="NZ_QUZT01000014.1"/>
</dbReference>
<feature type="signal peptide" evidence="5">
    <location>
        <begin position="1"/>
        <end position="18"/>
    </location>
</feature>
<comment type="caution">
    <text evidence="6">The sequence shown here is derived from an EMBL/GenBank/DDBJ whole genome shotgun (WGS) entry which is preliminary data.</text>
</comment>
<accession>A0A4Z0B5C0</accession>
<dbReference type="InterPro" id="IPR036937">
    <property type="entry name" value="Adhesion_dom_fimbrial_sf"/>
</dbReference>